<dbReference type="PANTHER" id="PTHR10039">
    <property type="entry name" value="AMELOGENIN"/>
    <property type="match status" value="1"/>
</dbReference>
<dbReference type="InterPro" id="IPR027417">
    <property type="entry name" value="P-loop_NTPase"/>
</dbReference>
<organism evidence="3 4">
    <name type="scientific">Thermothelomyces thermophilus (strain ATCC 42464 / BCRC 31852 / DSM 1799)</name>
    <name type="common">Sporotrichum thermophile</name>
    <dbReference type="NCBI Taxonomy" id="573729"/>
    <lineage>
        <taxon>Eukaryota</taxon>
        <taxon>Fungi</taxon>
        <taxon>Dikarya</taxon>
        <taxon>Ascomycota</taxon>
        <taxon>Pezizomycotina</taxon>
        <taxon>Sordariomycetes</taxon>
        <taxon>Sordariomycetidae</taxon>
        <taxon>Sordariales</taxon>
        <taxon>Chaetomiaceae</taxon>
        <taxon>Thermothelomyces</taxon>
    </lineage>
</organism>
<reference evidence="3 4" key="1">
    <citation type="journal article" date="2011" name="Nat. Biotechnol.">
        <title>Comparative genomic analysis of the thermophilic biomass-degrading fungi Myceliophthora thermophila and Thielavia terrestris.</title>
        <authorList>
            <person name="Berka R.M."/>
            <person name="Grigoriev I.V."/>
            <person name="Otillar R."/>
            <person name="Salamov A."/>
            <person name="Grimwood J."/>
            <person name="Reid I."/>
            <person name="Ishmael N."/>
            <person name="John T."/>
            <person name="Darmond C."/>
            <person name="Moisan M.-C."/>
            <person name="Henrissat B."/>
            <person name="Coutinho P.M."/>
            <person name="Lombard V."/>
            <person name="Natvig D.O."/>
            <person name="Lindquist E."/>
            <person name="Schmutz J."/>
            <person name="Lucas S."/>
            <person name="Harris P."/>
            <person name="Powlowski J."/>
            <person name="Bellemare A."/>
            <person name="Taylor D."/>
            <person name="Butler G."/>
            <person name="de Vries R.P."/>
            <person name="Allijn I.E."/>
            <person name="van den Brink J."/>
            <person name="Ushinsky S."/>
            <person name="Storms R."/>
            <person name="Powell A.J."/>
            <person name="Paulsen I.T."/>
            <person name="Elbourne L.D.H."/>
            <person name="Baker S.E."/>
            <person name="Magnuson J."/>
            <person name="LaBoissiere S."/>
            <person name="Clutterbuck A.J."/>
            <person name="Martinez D."/>
            <person name="Wogulis M."/>
            <person name="de Leon A.L."/>
            <person name="Rey M.W."/>
            <person name="Tsang A."/>
        </authorList>
    </citation>
    <scope>NUCLEOTIDE SEQUENCE [LARGE SCALE GENOMIC DNA]</scope>
    <source>
        <strain evidence="4">ATCC 42464 / BCRC 31852 / DSM 1799</strain>
    </source>
</reference>
<dbReference type="GeneID" id="11508869"/>
<gene>
    <name evidence="3" type="ORF">MYCTH_2294086</name>
</gene>
<feature type="domain" description="Nephrocystin 3-like N-terminal" evidence="2">
    <location>
        <begin position="2"/>
        <end position="138"/>
    </location>
</feature>
<accession>G2PZR1</accession>
<feature type="non-terminal residue" evidence="3">
    <location>
        <position position="141"/>
    </location>
</feature>
<evidence type="ECO:0000259" key="2">
    <source>
        <dbReference type="Pfam" id="PF24883"/>
    </source>
</evidence>
<dbReference type="Pfam" id="PF24883">
    <property type="entry name" value="NPHP3_N"/>
    <property type="match status" value="1"/>
</dbReference>
<dbReference type="OrthoDB" id="4576410at2759"/>
<keyword evidence="4" id="KW-1185">Reference proteome</keyword>
<dbReference type="eggNOG" id="KOG0266">
    <property type="taxonomic scope" value="Eukaryota"/>
</dbReference>
<dbReference type="SUPFAM" id="SSF52540">
    <property type="entry name" value="P-loop containing nucleoside triphosphate hydrolases"/>
    <property type="match status" value="1"/>
</dbReference>
<name>G2PZR1_THET4</name>
<protein>
    <recommendedName>
        <fullName evidence="2">Nephrocystin 3-like N-terminal domain-containing protein</fullName>
    </recommendedName>
</protein>
<dbReference type="STRING" id="573729.G2PZR1"/>
<dbReference type="RefSeq" id="XP_003658381.1">
    <property type="nucleotide sequence ID" value="XM_003658333.1"/>
</dbReference>
<dbReference type="Proteomes" id="UP000007322">
    <property type="component" value="Chromosome 1"/>
</dbReference>
<proteinExistence type="predicted"/>
<dbReference type="EMBL" id="CP003002">
    <property type="protein sequence ID" value="AEO53136.1"/>
    <property type="molecule type" value="Genomic_DNA"/>
</dbReference>
<sequence>MAGTGKSTIALTIAREYSDKKRLGASFFSRGGGDLASTRKFAATVAVQLAETSPELCRHIADAAASSRRIHGLGLYDQWEKLVLQPLAQLDREALPHPLVVVVDALDECDNNDDVSLLIRCLAAAVTVEHVNLKVFVTTHL</sequence>
<dbReference type="Gene3D" id="3.40.50.300">
    <property type="entry name" value="P-loop containing nucleotide triphosphate hydrolases"/>
    <property type="match status" value="1"/>
</dbReference>
<dbReference type="HOGENOM" id="CLU_000288_6_8_1"/>
<dbReference type="VEuPathDB" id="FungiDB:MYCTH_2294086"/>
<dbReference type="InParanoid" id="G2PZR1"/>
<dbReference type="InterPro" id="IPR056884">
    <property type="entry name" value="NPHP3-like_N"/>
</dbReference>
<evidence type="ECO:0000256" key="1">
    <source>
        <dbReference type="ARBA" id="ARBA00022737"/>
    </source>
</evidence>
<dbReference type="OMA" id="ECEAERY"/>
<evidence type="ECO:0000313" key="3">
    <source>
        <dbReference type="EMBL" id="AEO53136.1"/>
    </source>
</evidence>
<dbReference type="KEGG" id="mtm:MYCTH_2294086"/>
<dbReference type="AlphaFoldDB" id="G2PZR1"/>
<keyword evidence="1" id="KW-0677">Repeat</keyword>
<evidence type="ECO:0000313" key="4">
    <source>
        <dbReference type="Proteomes" id="UP000007322"/>
    </source>
</evidence>